<feature type="domain" description="RecJ OB" evidence="8">
    <location>
        <begin position="492"/>
        <end position="601"/>
    </location>
</feature>
<dbReference type="Gene3D" id="3.90.1640.30">
    <property type="match status" value="1"/>
</dbReference>
<dbReference type="Pfam" id="PF17768">
    <property type="entry name" value="RecJ_OB"/>
    <property type="match status" value="1"/>
</dbReference>
<protein>
    <recommendedName>
        <fullName evidence="2">Single-stranded-DNA-specific exonuclease RecJ</fullName>
    </recommendedName>
</protein>
<feature type="domain" description="DDH" evidence="6">
    <location>
        <begin position="107"/>
        <end position="265"/>
    </location>
</feature>
<dbReference type="PANTHER" id="PTHR30255">
    <property type="entry name" value="SINGLE-STRANDED-DNA-SPECIFIC EXONUCLEASE RECJ"/>
    <property type="match status" value="1"/>
</dbReference>
<name>Q2RRN7_RHORT</name>
<dbReference type="eggNOG" id="COG0608">
    <property type="taxonomic scope" value="Bacteria"/>
</dbReference>
<evidence type="ECO:0000259" key="6">
    <source>
        <dbReference type="Pfam" id="PF01368"/>
    </source>
</evidence>
<comment type="similarity">
    <text evidence="1">Belongs to the RecJ family.</text>
</comment>
<dbReference type="NCBIfam" id="TIGR00644">
    <property type="entry name" value="recJ"/>
    <property type="match status" value="1"/>
</dbReference>
<dbReference type="PhylomeDB" id="Q2RRN7"/>
<dbReference type="InterPro" id="IPR051673">
    <property type="entry name" value="SSDNA_exonuclease_RecJ"/>
</dbReference>
<dbReference type="GO" id="GO:0006281">
    <property type="term" value="P:DNA repair"/>
    <property type="evidence" value="ECO:0007669"/>
    <property type="project" value="InterPro"/>
</dbReference>
<keyword evidence="4" id="KW-0378">Hydrolase</keyword>
<organism evidence="9 10">
    <name type="scientific">Rhodospirillum rubrum (strain ATCC 11170 / ATH 1.1.1 / DSM 467 / LMG 4362 / NCIMB 8255 / S1)</name>
    <dbReference type="NCBI Taxonomy" id="269796"/>
    <lineage>
        <taxon>Bacteria</taxon>
        <taxon>Pseudomonadati</taxon>
        <taxon>Pseudomonadota</taxon>
        <taxon>Alphaproteobacteria</taxon>
        <taxon>Rhodospirillales</taxon>
        <taxon>Rhodospirillaceae</taxon>
        <taxon>Rhodospirillum</taxon>
    </lineage>
</organism>
<dbReference type="Proteomes" id="UP000001929">
    <property type="component" value="Chromosome"/>
</dbReference>
<reference evidence="9 10" key="1">
    <citation type="journal article" date="2011" name="Stand. Genomic Sci.">
        <title>Complete genome sequence of Rhodospirillum rubrum type strain (S1).</title>
        <authorList>
            <person name="Munk A.C."/>
            <person name="Copeland A."/>
            <person name="Lucas S."/>
            <person name="Lapidus A."/>
            <person name="Del Rio T.G."/>
            <person name="Barry K."/>
            <person name="Detter J.C."/>
            <person name="Hammon N."/>
            <person name="Israni S."/>
            <person name="Pitluck S."/>
            <person name="Brettin T."/>
            <person name="Bruce D."/>
            <person name="Han C."/>
            <person name="Tapia R."/>
            <person name="Gilna P."/>
            <person name="Schmutz J."/>
            <person name="Larimer F."/>
            <person name="Land M."/>
            <person name="Kyrpides N.C."/>
            <person name="Mavromatis K."/>
            <person name="Richardson P."/>
            <person name="Rohde M."/>
            <person name="Goker M."/>
            <person name="Klenk H.P."/>
            <person name="Zhang Y."/>
            <person name="Roberts G.P."/>
            <person name="Reslewic S."/>
            <person name="Schwartz D.C."/>
        </authorList>
    </citation>
    <scope>NUCLEOTIDE SEQUENCE [LARGE SCALE GENOMIC DNA]</scope>
    <source>
        <strain evidence="10">ATCC 11170 / ATH 1.1.1 / DSM 467 / LMG 4362 / NCIMB 8255 / S1</strain>
    </source>
</reference>
<evidence type="ECO:0000256" key="1">
    <source>
        <dbReference type="ARBA" id="ARBA00005915"/>
    </source>
</evidence>
<evidence type="ECO:0000256" key="2">
    <source>
        <dbReference type="ARBA" id="ARBA00019841"/>
    </source>
</evidence>
<gene>
    <name evidence="9" type="ordered locus">Rru_A2408</name>
</gene>
<dbReference type="EnsemblBacteria" id="ABC23208">
    <property type="protein sequence ID" value="ABC23208"/>
    <property type="gene ID" value="Rru_A2408"/>
</dbReference>
<dbReference type="InterPro" id="IPR003156">
    <property type="entry name" value="DHHA1_dom"/>
</dbReference>
<proteinExistence type="inferred from homology"/>
<keyword evidence="5 9" id="KW-0269">Exonuclease</keyword>
<evidence type="ECO:0000256" key="4">
    <source>
        <dbReference type="ARBA" id="ARBA00022801"/>
    </source>
</evidence>
<dbReference type="GO" id="GO:0008409">
    <property type="term" value="F:5'-3' exonuclease activity"/>
    <property type="evidence" value="ECO:0007669"/>
    <property type="project" value="InterPro"/>
</dbReference>
<dbReference type="HOGENOM" id="CLU_009736_5_1_5"/>
<dbReference type="InterPro" id="IPR038763">
    <property type="entry name" value="DHH_sf"/>
</dbReference>
<dbReference type="InterPro" id="IPR001667">
    <property type="entry name" value="DDH_dom"/>
</dbReference>
<dbReference type="SUPFAM" id="SSF64182">
    <property type="entry name" value="DHH phosphoesterases"/>
    <property type="match status" value="1"/>
</dbReference>
<evidence type="ECO:0000256" key="5">
    <source>
        <dbReference type="ARBA" id="ARBA00022839"/>
    </source>
</evidence>
<dbReference type="GO" id="GO:0006310">
    <property type="term" value="P:DNA recombination"/>
    <property type="evidence" value="ECO:0007669"/>
    <property type="project" value="InterPro"/>
</dbReference>
<dbReference type="EMBL" id="CP000230">
    <property type="protein sequence ID" value="ABC23208.1"/>
    <property type="molecule type" value="Genomic_DNA"/>
</dbReference>
<keyword evidence="3" id="KW-0540">Nuclease</keyword>
<dbReference type="Gene3D" id="3.10.310.30">
    <property type="match status" value="1"/>
</dbReference>
<evidence type="ECO:0000256" key="3">
    <source>
        <dbReference type="ARBA" id="ARBA00022722"/>
    </source>
</evidence>
<evidence type="ECO:0000259" key="8">
    <source>
        <dbReference type="Pfam" id="PF17768"/>
    </source>
</evidence>
<feature type="domain" description="DHHA1" evidence="7">
    <location>
        <begin position="384"/>
        <end position="478"/>
    </location>
</feature>
<dbReference type="PATRIC" id="fig|269796.9.peg.2510"/>
<evidence type="ECO:0000313" key="9">
    <source>
        <dbReference type="EMBL" id="ABC23208.1"/>
    </source>
</evidence>
<accession>Q2RRN7</accession>
<keyword evidence="10" id="KW-1185">Reference proteome</keyword>
<dbReference type="Pfam" id="PF01368">
    <property type="entry name" value="DHH"/>
    <property type="match status" value="1"/>
</dbReference>
<dbReference type="KEGG" id="rru:Rru_A2408"/>
<dbReference type="STRING" id="269796.Rru_A2408"/>
<evidence type="ECO:0000313" key="10">
    <source>
        <dbReference type="Proteomes" id="UP000001929"/>
    </source>
</evidence>
<dbReference type="RefSeq" id="WP_011390161.1">
    <property type="nucleotide sequence ID" value="NC_007643.1"/>
</dbReference>
<dbReference type="AlphaFoldDB" id="Q2RRN7"/>
<sequence>MTDILTPAAPPALPTRDAAFLGVERSRGGRRWVLRPGDERQALAISQRLGVPEVVGRVLTGRGVQVEEADGFLTPTLRALLPDPGHLLDMDKAVARLSKAVRDKETIAIFGDYDVDGATSTALMHRFFRSLGARVLIHIPDRVLEGYGPNAPALEALAAKGARVVLTVDCGISAFDALRAAKAAGLDVVVCDHHEARTELPAAVAVVNPKRLDEASPHTHLAAVGVAFLMAVAINRDLRDSGWFAAEQRPPPDLMALLDLVALGTVCDMVPLIGVNRALVQQGLKVIAKRTNPGIAALAEVSGVRDRVDAFHLGFMLGPRVNAGGRVGQAGMGAALLSSEDPLECLDFARQLDAFNGARKEIEAAVLHQAIEQVEAAPANDLPLVFASGTDWHPGVVGIVASRLKERYGLPACAVALDGGLAKGSGRSVGGVDLGRVVIAAREAGVLEAGGGHAMAAGFSLRTDRLEEFRQFLGERLKDQVAALALVASLDLDGVLDVRGANAQLVRALSQAGPYGSGNPEPRFAVANARVGKVDVVGMGHVRCFLNGPSGGSLKAMAFKAADSEIGHALLTAHGASLHVAGTLRLDSFQGRETVVLVVDDVAPCS</sequence>
<dbReference type="PANTHER" id="PTHR30255:SF2">
    <property type="entry name" value="SINGLE-STRANDED-DNA-SPECIFIC EXONUCLEASE RECJ"/>
    <property type="match status" value="1"/>
</dbReference>
<dbReference type="InterPro" id="IPR041122">
    <property type="entry name" value="RecJ_OB"/>
</dbReference>
<evidence type="ECO:0000259" key="7">
    <source>
        <dbReference type="Pfam" id="PF02272"/>
    </source>
</evidence>
<dbReference type="InterPro" id="IPR004610">
    <property type="entry name" value="RecJ"/>
</dbReference>
<dbReference type="GO" id="GO:0003676">
    <property type="term" value="F:nucleic acid binding"/>
    <property type="evidence" value="ECO:0007669"/>
    <property type="project" value="InterPro"/>
</dbReference>
<dbReference type="Pfam" id="PF02272">
    <property type="entry name" value="DHHA1"/>
    <property type="match status" value="1"/>
</dbReference>